<keyword evidence="2" id="KW-0472">Membrane</keyword>
<evidence type="ECO:0000256" key="2">
    <source>
        <dbReference type="SAM" id="Phobius"/>
    </source>
</evidence>
<proteinExistence type="predicted"/>
<feature type="transmembrane region" description="Helical" evidence="2">
    <location>
        <begin position="149"/>
        <end position="167"/>
    </location>
</feature>
<feature type="transmembrane region" description="Helical" evidence="2">
    <location>
        <begin position="391"/>
        <end position="411"/>
    </location>
</feature>
<dbReference type="Proteomes" id="UP000611640">
    <property type="component" value="Chromosome"/>
</dbReference>
<keyword evidence="5" id="KW-1185">Reference proteome</keyword>
<feature type="transmembrane region" description="Helical" evidence="2">
    <location>
        <begin position="249"/>
        <end position="269"/>
    </location>
</feature>
<organism evidence="4 5">
    <name type="scientific">Actinocatenispora thailandica</name>
    <dbReference type="NCBI Taxonomy" id="227318"/>
    <lineage>
        <taxon>Bacteria</taxon>
        <taxon>Bacillati</taxon>
        <taxon>Actinomycetota</taxon>
        <taxon>Actinomycetes</taxon>
        <taxon>Micromonosporales</taxon>
        <taxon>Micromonosporaceae</taxon>
        <taxon>Actinocatenispora</taxon>
    </lineage>
</organism>
<feature type="transmembrane region" description="Helical" evidence="2">
    <location>
        <begin position="347"/>
        <end position="371"/>
    </location>
</feature>
<feature type="transmembrane region" description="Helical" evidence="2">
    <location>
        <begin position="322"/>
        <end position="340"/>
    </location>
</feature>
<dbReference type="KEGG" id="atl:Athai_30790"/>
<name>A0A7R7DPX0_9ACTN</name>
<sequence>MSHRLADEHAPDASTEDAPAAPARRWPGHLAVLLCYAALGYWVTSRLWVAPDTRLLADNRNDQPLMEWMFAHGGYALTHLSNPLLTDSVQVPHGANLMANSSIVLPALILAPITLAFGAATTFVLFTGLCLAGTAAAWYALFRRRLTDSALAAGLGAGLIGFAPGMISLSNAHVHITAQFLVPFIVGCVLPSPGAPRPVRRGALLGVLLTAQLLTGTEVLLFTVLGAGAFVLLWAAFVPSAARRQVRGLAIRLGVAVIVFAVLAGYPLWVLLAGPNSYHGTPWDIGIYGTDVASWPWFNAFSLLGGAAQAARVYSGNATEQTAFLGPGLLVLVAVLVWWLRRRRTVLALAATGLLFAVCSFGTEIVLMRAHTGVAGPWALVARLPLIEQAIPDRLALVTIAAFGAILTFGADRAVRTGLPRPPWLAAYAAALVPILPTALPVTHRPPIPQFFTAGSWREHVRAGHTVLAVPTSFATDRLSMRWSSGTNAAMAVPDGAVMIPGPDGKAQWGTPRSRLASTAARVSRTGRVPRVDDAERARARSDLAAGRTDCVVLDPTAPHGTAVRHTLDRLLSVHARYASGVWYWDVRPTG</sequence>
<dbReference type="RefSeq" id="WP_203962084.1">
    <property type="nucleotide sequence ID" value="NZ_AP023355.1"/>
</dbReference>
<dbReference type="InterPro" id="IPR046278">
    <property type="entry name" value="DUF6311"/>
</dbReference>
<gene>
    <name evidence="4" type="ORF">Athai_30790</name>
</gene>
<evidence type="ECO:0000313" key="5">
    <source>
        <dbReference type="Proteomes" id="UP000611640"/>
    </source>
</evidence>
<feature type="transmembrane region" description="Helical" evidence="2">
    <location>
        <begin position="123"/>
        <end position="142"/>
    </location>
</feature>
<evidence type="ECO:0000259" key="3">
    <source>
        <dbReference type="Pfam" id="PF19830"/>
    </source>
</evidence>
<feature type="compositionally biased region" description="Basic and acidic residues" evidence="1">
    <location>
        <begin position="1"/>
        <end position="11"/>
    </location>
</feature>
<reference evidence="4 5" key="1">
    <citation type="submission" date="2020-08" db="EMBL/GenBank/DDBJ databases">
        <title>Whole genome shotgun sequence of Actinocatenispora thailandica NBRC 105041.</title>
        <authorList>
            <person name="Komaki H."/>
            <person name="Tamura T."/>
        </authorList>
    </citation>
    <scope>NUCLEOTIDE SEQUENCE [LARGE SCALE GENOMIC DNA]</scope>
    <source>
        <strain evidence="4 5">NBRC 105041</strain>
    </source>
</reference>
<keyword evidence="2" id="KW-1133">Transmembrane helix</keyword>
<feature type="transmembrane region" description="Helical" evidence="2">
    <location>
        <begin position="220"/>
        <end position="237"/>
    </location>
</feature>
<keyword evidence="4" id="KW-0808">Transferase</keyword>
<feature type="domain" description="DUF6311" evidence="3">
    <location>
        <begin position="83"/>
        <end position="359"/>
    </location>
</feature>
<accession>A0A7R7DPX0</accession>
<dbReference type="GO" id="GO:0016740">
    <property type="term" value="F:transferase activity"/>
    <property type="evidence" value="ECO:0007669"/>
    <property type="project" value="UniProtKB-KW"/>
</dbReference>
<protein>
    <submittedName>
        <fullName evidence="4">Glycosyl transferase</fullName>
    </submittedName>
</protein>
<dbReference type="Pfam" id="PF19830">
    <property type="entry name" value="DUF6311"/>
    <property type="match status" value="1"/>
</dbReference>
<evidence type="ECO:0000256" key="1">
    <source>
        <dbReference type="SAM" id="MobiDB-lite"/>
    </source>
</evidence>
<dbReference type="AlphaFoldDB" id="A0A7R7DPX0"/>
<feature type="transmembrane region" description="Helical" evidence="2">
    <location>
        <begin position="97"/>
        <end position="117"/>
    </location>
</feature>
<keyword evidence="2" id="KW-0812">Transmembrane</keyword>
<evidence type="ECO:0000313" key="4">
    <source>
        <dbReference type="EMBL" id="BCJ35576.1"/>
    </source>
</evidence>
<feature type="region of interest" description="Disordered" evidence="1">
    <location>
        <begin position="1"/>
        <end position="21"/>
    </location>
</feature>
<feature type="transmembrane region" description="Helical" evidence="2">
    <location>
        <begin position="30"/>
        <end position="48"/>
    </location>
</feature>
<feature type="transmembrane region" description="Helical" evidence="2">
    <location>
        <begin position="423"/>
        <end position="442"/>
    </location>
</feature>
<dbReference type="EMBL" id="AP023355">
    <property type="protein sequence ID" value="BCJ35576.1"/>
    <property type="molecule type" value="Genomic_DNA"/>
</dbReference>